<proteinExistence type="predicted"/>
<organism evidence="1 2">
    <name type="scientific">Leptolyngbya iicbica LK</name>
    <dbReference type="NCBI Taxonomy" id="2294035"/>
    <lineage>
        <taxon>Bacteria</taxon>
        <taxon>Bacillati</taxon>
        <taxon>Cyanobacteriota</taxon>
        <taxon>Cyanophyceae</taxon>
        <taxon>Leptolyngbyales</taxon>
        <taxon>Leptolyngbyaceae</taxon>
        <taxon>Leptolyngbya group</taxon>
        <taxon>Leptolyngbya</taxon>
        <taxon>Leptolyngbya iicbica</taxon>
    </lineage>
</organism>
<name>A0A4Q7EA77_9CYAN</name>
<dbReference type="EMBL" id="QVFV01000002">
    <property type="protein sequence ID" value="RZM79552.1"/>
    <property type="molecule type" value="Genomic_DNA"/>
</dbReference>
<sequence>MMSSPNSWTPDWQAALVKARLGIIGYREGLTAQEFAALAGVNIRQVNLHAAAGLEEFQQRFGKQCSFHQVSDSKFQVAQRVYTFGGAIRPPATKPPLPGLMSLPQFCQHQEVKDWRVRLAARKGHSVFRQQFPGWDFIELEYAIGSSIARWFGPVEDIGEQPDSPLDETALTIYRFADVVGACAQTVRTFTQKGSGCFEQRFPGWSFRQQGKKVVYCRQVEEPPYVP</sequence>
<comment type="caution">
    <text evidence="1">The sequence shown here is derived from an EMBL/GenBank/DDBJ whole genome shotgun (WGS) entry which is preliminary data.</text>
</comment>
<evidence type="ECO:0000313" key="2">
    <source>
        <dbReference type="Proteomes" id="UP000292459"/>
    </source>
</evidence>
<accession>A0A4Q7EA77</accession>
<dbReference type="Proteomes" id="UP000292459">
    <property type="component" value="Unassembled WGS sequence"/>
</dbReference>
<keyword evidence="2" id="KW-1185">Reference proteome</keyword>
<dbReference type="AlphaFoldDB" id="A0A4Q7EA77"/>
<gene>
    <name evidence="1" type="ORF">DYY88_12600</name>
</gene>
<evidence type="ECO:0000313" key="1">
    <source>
        <dbReference type="EMBL" id="RZM79552.1"/>
    </source>
</evidence>
<protein>
    <submittedName>
        <fullName evidence="1">Uncharacterized protein</fullName>
    </submittedName>
</protein>
<dbReference type="OrthoDB" id="593234at2"/>
<reference evidence="1 2" key="1">
    <citation type="submission" date="2018-11" db="EMBL/GenBank/DDBJ databases">
        <title>Whole genome sequencing of an environmental sample.</title>
        <authorList>
            <person name="Sarangi A.N."/>
            <person name="Singh D."/>
            <person name="Tripathy S."/>
        </authorList>
    </citation>
    <scope>NUCLEOTIDE SEQUENCE [LARGE SCALE GENOMIC DNA]</scope>
    <source>
        <strain evidence="1 2">Lakshadweep</strain>
    </source>
</reference>